<reference evidence="1 2" key="1">
    <citation type="journal article" date="2010" name="J. Bacteriol.">
        <title>Biochemical characterization of a novel indole prenyltransferase from Streptomyces sp. SN-593.</title>
        <authorList>
            <person name="Takahashi S."/>
            <person name="Takagi H."/>
            <person name="Toyoda A."/>
            <person name="Uramoto M."/>
            <person name="Nogawa T."/>
            <person name="Ueki M."/>
            <person name="Sakaki Y."/>
            <person name="Osada H."/>
        </authorList>
    </citation>
    <scope>NUCLEOTIDE SEQUENCE [LARGE SCALE GENOMIC DNA]</scope>
    <source>
        <strain evidence="1 2">SN-593</strain>
    </source>
</reference>
<keyword evidence="2" id="KW-1185">Reference proteome</keyword>
<reference evidence="1 2" key="4">
    <citation type="journal article" date="2020" name="Sci. Rep.">
        <title>beta-carboline chemical signals induce reveromycin production through a LuxR family regulator in Streptomyces sp. SN-593.</title>
        <authorList>
            <person name="Panthee S."/>
            <person name="Kito N."/>
            <person name="Hayashi T."/>
            <person name="Shimizu T."/>
            <person name="Ishikawa J."/>
            <person name="Hamamoto H."/>
            <person name="Osada H."/>
            <person name="Takahashi S."/>
        </authorList>
    </citation>
    <scope>NUCLEOTIDE SEQUENCE [LARGE SCALE GENOMIC DNA]</scope>
    <source>
        <strain evidence="1 2">SN-593</strain>
    </source>
</reference>
<accession>A0A7U3UR41</accession>
<protein>
    <submittedName>
        <fullName evidence="1">Uncharacterized protein</fullName>
    </submittedName>
</protein>
<evidence type="ECO:0000313" key="2">
    <source>
        <dbReference type="Proteomes" id="UP000595703"/>
    </source>
</evidence>
<sequence>MTVTAGGGRSSLTLVRGSAAVQDAAAGASYRAYLDHGKTCPLCPDHASRCNTAGDLWAAYRQTCR</sequence>
<proteinExistence type="predicted"/>
<dbReference type="KEGG" id="arev:RVR_2808"/>
<dbReference type="Proteomes" id="UP000595703">
    <property type="component" value="Chromosome"/>
</dbReference>
<evidence type="ECO:0000313" key="1">
    <source>
        <dbReference type="EMBL" id="BBA97181.1"/>
    </source>
</evidence>
<dbReference type="AlphaFoldDB" id="A0A7U3UR41"/>
<name>A0A7U3UR41_9ACTN</name>
<organism evidence="1 2">
    <name type="scientific">Actinacidiphila reveromycinica</name>
    <dbReference type="NCBI Taxonomy" id="659352"/>
    <lineage>
        <taxon>Bacteria</taxon>
        <taxon>Bacillati</taxon>
        <taxon>Actinomycetota</taxon>
        <taxon>Actinomycetes</taxon>
        <taxon>Kitasatosporales</taxon>
        <taxon>Streptomycetaceae</taxon>
        <taxon>Actinacidiphila</taxon>
    </lineage>
</organism>
<dbReference type="EMBL" id="AP018365">
    <property type="protein sequence ID" value="BBA97181.1"/>
    <property type="molecule type" value="Genomic_DNA"/>
</dbReference>
<reference evidence="1 2" key="3">
    <citation type="journal article" date="2011" name="Nat. Chem. Biol.">
        <title>Reveromycin A biosynthesis uses RevG and RevJ for stereospecific spiroacetal formation.</title>
        <authorList>
            <person name="Takahashi S."/>
            <person name="Toyoda A."/>
            <person name="Sekiyama Y."/>
            <person name="Takagi H."/>
            <person name="Nogawa T."/>
            <person name="Uramoto M."/>
            <person name="Suzuki R."/>
            <person name="Koshino H."/>
            <person name="Kumano T."/>
            <person name="Panthee S."/>
            <person name="Dairi T."/>
            <person name="Ishikawa J."/>
            <person name="Ikeda H."/>
            <person name="Sakaki Y."/>
            <person name="Osada H."/>
        </authorList>
    </citation>
    <scope>NUCLEOTIDE SEQUENCE [LARGE SCALE GENOMIC DNA]</scope>
    <source>
        <strain evidence="1 2">SN-593</strain>
    </source>
</reference>
<gene>
    <name evidence="1" type="ORF">RVR_2808</name>
</gene>
<reference evidence="1 2" key="2">
    <citation type="journal article" date="2011" name="J. Antibiot.">
        <title>Furaquinocins I and J: novel polyketide isoprenoid hybrid compounds from Streptomyces reveromyceticus SN-593.</title>
        <authorList>
            <person name="Panthee S."/>
            <person name="Takahashi S."/>
            <person name="Takagi H."/>
            <person name="Nogawa T."/>
            <person name="Oowada E."/>
            <person name="Uramoto M."/>
            <person name="Osada H."/>
        </authorList>
    </citation>
    <scope>NUCLEOTIDE SEQUENCE [LARGE SCALE GENOMIC DNA]</scope>
    <source>
        <strain evidence="1 2">SN-593</strain>
    </source>
</reference>